<dbReference type="Proteomes" id="UP000030729">
    <property type="component" value="Genome"/>
</dbReference>
<dbReference type="OrthoDB" id="28146at10239"/>
<dbReference type="RefSeq" id="YP_009208398.1">
    <property type="nucleotide sequence ID" value="NC_028905.1"/>
</dbReference>
<dbReference type="GeneID" id="26646962"/>
<accession>A0A0A8WIJ8</accession>
<gene>
    <name evidence="1" type="ORF">PHICD111_20043</name>
</gene>
<dbReference type="EMBL" id="LN681535">
    <property type="protein sequence ID" value="CEK40319.1"/>
    <property type="molecule type" value="Genomic_DNA"/>
</dbReference>
<sequence length="49" mass="5798">MSEFVQCCCCERTINIEENNYVQYEKEALGLVFTLYFCLNCVDELSEME</sequence>
<evidence type="ECO:0000313" key="1">
    <source>
        <dbReference type="EMBL" id="CEK40319.1"/>
    </source>
</evidence>
<name>A0A0A8WIJ8_9CAUD</name>
<dbReference type="KEGG" id="vg:26646962"/>
<protein>
    <submittedName>
        <fullName evidence="1">Uncharacterized protein</fullName>
    </submittedName>
</protein>
<organism evidence="1 2">
    <name type="scientific">Clostridium phage phiCD111</name>
    <dbReference type="NCBI Taxonomy" id="1582150"/>
    <lineage>
        <taxon>Viruses</taxon>
        <taxon>Duplodnaviria</taxon>
        <taxon>Heunggongvirae</taxon>
        <taxon>Uroviricota</taxon>
        <taxon>Caudoviricetes</taxon>
        <taxon>Leicestervirus</taxon>
        <taxon>Leicestervirus CD111</taxon>
    </lineage>
</organism>
<reference evidence="1 2" key="1">
    <citation type="submission" date="2014-12" db="EMBL/GenBank/DDBJ databases">
        <title>Whole Genome Sequence and Molecular Characterization of Siphoviridae / Myoviridae Phage Infecting Clostridium difficile.</title>
        <authorList>
            <person name="Monot M."/>
        </authorList>
    </citation>
    <scope>NUCLEOTIDE SEQUENCE [LARGE SCALE GENOMIC DNA]</scope>
</reference>
<proteinExistence type="predicted"/>
<evidence type="ECO:0000313" key="2">
    <source>
        <dbReference type="Proteomes" id="UP000030729"/>
    </source>
</evidence>
<keyword evidence="2" id="KW-1185">Reference proteome</keyword>